<dbReference type="Proteomes" id="UP000249590">
    <property type="component" value="Unassembled WGS sequence"/>
</dbReference>
<dbReference type="SMART" id="SM00421">
    <property type="entry name" value="HTH_LUXR"/>
    <property type="match status" value="1"/>
</dbReference>
<sequence length="205" mass="22006">MKVLVADDHELVRDMLAAFLEREGDFDLTTCSDYGSAAEAIRGQGPFDLVLLDYQMPGMRGLDSLAEAMSLNAPLPVALMSGTADKRIAECALKAGAAGFVPKSMPARSLVHAVRFMLAGEQYAPIAFMTAPEVEDAAHPLAQKLSPRELEVLEGLCNGQANKEIARDLGLAEVTVKLHVRTLGRKLGARNRTHAAMIAKEAGMF</sequence>
<evidence type="ECO:0000256" key="1">
    <source>
        <dbReference type="ARBA" id="ARBA00022553"/>
    </source>
</evidence>
<name>A0A8B2NLQ0_9HYPH</name>
<evidence type="ECO:0000313" key="6">
    <source>
        <dbReference type="EMBL" id="RAI00527.1"/>
    </source>
</evidence>
<feature type="domain" description="Response regulatory" evidence="5">
    <location>
        <begin position="2"/>
        <end position="118"/>
    </location>
</feature>
<dbReference type="AlphaFoldDB" id="A0A8B2NLQ0"/>
<gene>
    <name evidence="6" type="ORF">DLJ53_14775</name>
</gene>
<dbReference type="CDD" id="cd06170">
    <property type="entry name" value="LuxR_C_like"/>
    <property type="match status" value="1"/>
</dbReference>
<dbReference type="EMBL" id="QHHQ01000003">
    <property type="protein sequence ID" value="RAI00527.1"/>
    <property type="molecule type" value="Genomic_DNA"/>
</dbReference>
<dbReference type="RefSeq" id="WP_111346549.1">
    <property type="nucleotide sequence ID" value="NZ_QHHQ01000003.1"/>
</dbReference>
<evidence type="ECO:0000256" key="3">
    <source>
        <dbReference type="PROSITE-ProRule" id="PRU00169"/>
    </source>
</evidence>
<dbReference type="Gene3D" id="1.10.10.10">
    <property type="entry name" value="Winged helix-like DNA-binding domain superfamily/Winged helix DNA-binding domain"/>
    <property type="match status" value="1"/>
</dbReference>
<dbReference type="OrthoDB" id="3679796at2"/>
<evidence type="ECO:0000256" key="2">
    <source>
        <dbReference type="ARBA" id="ARBA00023125"/>
    </source>
</evidence>
<dbReference type="GO" id="GO:0003677">
    <property type="term" value="F:DNA binding"/>
    <property type="evidence" value="ECO:0007669"/>
    <property type="project" value="UniProtKB-KW"/>
</dbReference>
<dbReference type="InterPro" id="IPR001789">
    <property type="entry name" value="Sig_transdc_resp-reg_receiver"/>
</dbReference>
<dbReference type="SMART" id="SM00448">
    <property type="entry name" value="REC"/>
    <property type="match status" value="1"/>
</dbReference>
<reference evidence="6 7" key="1">
    <citation type="submission" date="2018-05" db="EMBL/GenBank/DDBJ databases">
        <title>Acuticoccus sediminis sp. nov., isolated from deep-sea sediment of Indian Ocean.</title>
        <authorList>
            <person name="Liu X."/>
            <person name="Lai Q."/>
            <person name="Du Y."/>
            <person name="Sun F."/>
            <person name="Zhang X."/>
            <person name="Wang S."/>
            <person name="Shao Z."/>
        </authorList>
    </citation>
    <scope>NUCLEOTIDE SEQUENCE [LARGE SCALE GENOMIC DNA]</scope>
    <source>
        <strain evidence="6 7">PTG4-2</strain>
    </source>
</reference>
<dbReference type="SUPFAM" id="SSF46894">
    <property type="entry name" value="C-terminal effector domain of the bipartite response regulators"/>
    <property type="match status" value="1"/>
</dbReference>
<dbReference type="GO" id="GO:0000160">
    <property type="term" value="P:phosphorelay signal transduction system"/>
    <property type="evidence" value="ECO:0007669"/>
    <property type="project" value="InterPro"/>
</dbReference>
<dbReference type="PANTHER" id="PTHR43214">
    <property type="entry name" value="TWO-COMPONENT RESPONSE REGULATOR"/>
    <property type="match status" value="1"/>
</dbReference>
<evidence type="ECO:0000259" key="4">
    <source>
        <dbReference type="PROSITE" id="PS50043"/>
    </source>
</evidence>
<dbReference type="InterPro" id="IPR000792">
    <property type="entry name" value="Tscrpt_reg_LuxR_C"/>
</dbReference>
<proteinExistence type="predicted"/>
<dbReference type="SUPFAM" id="SSF52172">
    <property type="entry name" value="CheY-like"/>
    <property type="match status" value="1"/>
</dbReference>
<dbReference type="PRINTS" id="PR00038">
    <property type="entry name" value="HTHLUXR"/>
</dbReference>
<dbReference type="PROSITE" id="PS50043">
    <property type="entry name" value="HTH_LUXR_2"/>
    <property type="match status" value="1"/>
</dbReference>
<protein>
    <submittedName>
        <fullName evidence="6">DNA-binding response regulator</fullName>
    </submittedName>
</protein>
<comment type="caution">
    <text evidence="6">The sequence shown here is derived from an EMBL/GenBank/DDBJ whole genome shotgun (WGS) entry which is preliminary data.</text>
</comment>
<dbReference type="InterPro" id="IPR036388">
    <property type="entry name" value="WH-like_DNA-bd_sf"/>
</dbReference>
<organism evidence="6 7">
    <name type="scientific">Acuticoccus sediminis</name>
    <dbReference type="NCBI Taxonomy" id="2184697"/>
    <lineage>
        <taxon>Bacteria</taxon>
        <taxon>Pseudomonadati</taxon>
        <taxon>Pseudomonadota</taxon>
        <taxon>Alphaproteobacteria</taxon>
        <taxon>Hyphomicrobiales</taxon>
        <taxon>Amorphaceae</taxon>
        <taxon>Acuticoccus</taxon>
    </lineage>
</organism>
<accession>A0A8B2NLQ0</accession>
<dbReference type="Gene3D" id="3.40.50.2300">
    <property type="match status" value="1"/>
</dbReference>
<dbReference type="Pfam" id="PF00072">
    <property type="entry name" value="Response_reg"/>
    <property type="match status" value="1"/>
</dbReference>
<dbReference type="PROSITE" id="PS50110">
    <property type="entry name" value="RESPONSE_REGULATORY"/>
    <property type="match status" value="1"/>
</dbReference>
<feature type="modified residue" description="4-aspartylphosphate" evidence="3">
    <location>
        <position position="53"/>
    </location>
</feature>
<dbReference type="InterPro" id="IPR058245">
    <property type="entry name" value="NreC/VraR/RcsB-like_REC"/>
</dbReference>
<dbReference type="PANTHER" id="PTHR43214:SF42">
    <property type="entry name" value="TRANSCRIPTIONAL REGULATORY PROTEIN DESR"/>
    <property type="match status" value="1"/>
</dbReference>
<dbReference type="CDD" id="cd17535">
    <property type="entry name" value="REC_NarL-like"/>
    <property type="match status" value="1"/>
</dbReference>
<evidence type="ECO:0000259" key="5">
    <source>
        <dbReference type="PROSITE" id="PS50110"/>
    </source>
</evidence>
<keyword evidence="7" id="KW-1185">Reference proteome</keyword>
<keyword evidence="2 6" id="KW-0238">DNA-binding</keyword>
<dbReference type="Pfam" id="PF00196">
    <property type="entry name" value="GerE"/>
    <property type="match status" value="1"/>
</dbReference>
<dbReference type="InterPro" id="IPR039420">
    <property type="entry name" value="WalR-like"/>
</dbReference>
<dbReference type="InterPro" id="IPR016032">
    <property type="entry name" value="Sig_transdc_resp-reg_C-effctor"/>
</dbReference>
<keyword evidence="1 3" id="KW-0597">Phosphoprotein</keyword>
<dbReference type="InterPro" id="IPR011006">
    <property type="entry name" value="CheY-like_superfamily"/>
</dbReference>
<feature type="domain" description="HTH luxR-type" evidence="4">
    <location>
        <begin position="138"/>
        <end position="203"/>
    </location>
</feature>
<evidence type="ECO:0000313" key="7">
    <source>
        <dbReference type="Proteomes" id="UP000249590"/>
    </source>
</evidence>
<dbReference type="GO" id="GO:0006355">
    <property type="term" value="P:regulation of DNA-templated transcription"/>
    <property type="evidence" value="ECO:0007669"/>
    <property type="project" value="InterPro"/>
</dbReference>